<gene>
    <name evidence="1" type="ORF">AUC31_00065</name>
</gene>
<evidence type="ECO:0000313" key="1">
    <source>
        <dbReference type="EMBL" id="ALS73734.1"/>
    </source>
</evidence>
<dbReference type="Proteomes" id="UP000067683">
    <property type="component" value="Chromosome"/>
</dbReference>
<evidence type="ECO:0000313" key="2">
    <source>
        <dbReference type="Proteomes" id="UP000067683"/>
    </source>
</evidence>
<accession>A0A0U2Q5K5</accession>
<dbReference type="KEGG" id="prt:AUC31_00065"/>
<organism evidence="1 2">
    <name type="scientific">Planococcus rifietoensis</name>
    <dbReference type="NCBI Taxonomy" id="200991"/>
    <lineage>
        <taxon>Bacteria</taxon>
        <taxon>Bacillati</taxon>
        <taxon>Bacillota</taxon>
        <taxon>Bacilli</taxon>
        <taxon>Bacillales</taxon>
        <taxon>Caryophanaceae</taxon>
        <taxon>Planococcus</taxon>
    </lineage>
</organism>
<dbReference type="STRING" id="200991.AUC31_00065"/>
<name>A0A0U2Q5K5_9BACL</name>
<sequence>MPTIEIDYSEVENKLPEKEFIQLQQRLSSNDRRLLIYEHAKAEGNLVVSLAIGEPEWEFMSFQMLEFKSLIFNVINENTLLVRLD</sequence>
<keyword evidence="2" id="KW-1185">Reference proteome</keyword>
<proteinExistence type="predicted"/>
<dbReference type="EMBL" id="CP013659">
    <property type="protein sequence ID" value="ALS73734.1"/>
    <property type="molecule type" value="Genomic_DNA"/>
</dbReference>
<protein>
    <submittedName>
        <fullName evidence="1">Uncharacterized protein</fullName>
    </submittedName>
</protein>
<dbReference type="RefSeq" id="WP_058380444.1">
    <property type="nucleotide sequence ID" value="NZ_CP013659.2"/>
</dbReference>
<reference evidence="1" key="1">
    <citation type="submission" date="2016-01" db="EMBL/GenBank/DDBJ databases">
        <title>Complete genome of Planococcus rifietoensis type strain M8.</title>
        <authorList>
            <person name="See-Too W.S."/>
        </authorList>
    </citation>
    <scope>NUCLEOTIDE SEQUENCE [LARGE SCALE GENOMIC DNA]</scope>
    <source>
        <strain evidence="1">M8</strain>
    </source>
</reference>
<dbReference type="AlphaFoldDB" id="A0A0U2Q5K5"/>